<name>A0A0Q1DTD8_9CORY</name>
<proteinExistence type="predicted"/>
<dbReference type="EC" id="2.7.13.3" evidence="6"/>
<protein>
    <submittedName>
        <fullName evidence="6">Sensor histidine kinase DesK</fullName>
        <ecNumber evidence="6">2.7.13.3</ecNumber>
    </submittedName>
</protein>
<dbReference type="EMBL" id="LKST01000004">
    <property type="protein sequence ID" value="KQB83325.1"/>
    <property type="molecule type" value="Genomic_DNA"/>
</dbReference>
<dbReference type="STRING" id="1544416.Cocul_02300"/>
<feature type="domain" description="Signal transduction histidine kinase subgroup 3 dimerisation and phosphoacceptor" evidence="5">
    <location>
        <begin position="204"/>
        <end position="265"/>
    </location>
</feature>
<keyword evidence="2 6" id="KW-0418">Kinase</keyword>
<dbReference type="Pfam" id="PF07730">
    <property type="entry name" value="HisKA_3"/>
    <property type="match status" value="1"/>
</dbReference>
<dbReference type="RefSeq" id="WP_055123344.1">
    <property type="nucleotide sequence ID" value="NZ_LKST01000004.1"/>
</dbReference>
<organism evidence="6 7">
    <name type="scientific">Corynebacterium oculi</name>
    <dbReference type="NCBI Taxonomy" id="1544416"/>
    <lineage>
        <taxon>Bacteria</taxon>
        <taxon>Bacillati</taxon>
        <taxon>Actinomycetota</taxon>
        <taxon>Actinomycetes</taxon>
        <taxon>Mycobacteriales</taxon>
        <taxon>Corynebacteriaceae</taxon>
        <taxon>Corynebacterium</taxon>
    </lineage>
</organism>
<feature type="transmembrane region" description="Helical" evidence="4">
    <location>
        <begin position="132"/>
        <end position="148"/>
    </location>
</feature>
<sequence>MVRLPVRTWRSLPASGKFASFMRLSCLVYPLLPLSLVALWEHEGASWLPIFLWTGLCTLLSAAFFLRSPQLAADNTRYHRTIFTVGFALTLCSLLAAVVGSLFVSPLDATAVILAFAIILAYGYLPFLKRPWIYTGLLALLEALPWLVGPAPAIHDAPLVPIGLYSTFLFFGCGTTLSIIWSIRLMEEAEHAAELQRHLILAEERLRFSQEIHDTLGQRLAAISIKAELAQALARANDPRLRAEITEIQQITRTAASEVRSVIHGHSDIDMDTEIHAARALLHTAGIPLHTTGNTSDIPAAHRELSAWFVREATTNILKHSRATAASLSLQSTGITMRNDGAAHSEPPRFSGLEKLRRRAAMKNGALLHTHSHKGEFQVKLSFNPEEQ</sequence>
<dbReference type="GO" id="GO:0046983">
    <property type="term" value="F:protein dimerization activity"/>
    <property type="evidence" value="ECO:0007669"/>
    <property type="project" value="InterPro"/>
</dbReference>
<keyword evidence="7" id="KW-1185">Reference proteome</keyword>
<accession>A0A0Q1DTD8</accession>
<comment type="caution">
    <text evidence="6">The sequence shown here is derived from an EMBL/GenBank/DDBJ whole genome shotgun (WGS) entry which is preliminary data.</text>
</comment>
<evidence type="ECO:0000313" key="6">
    <source>
        <dbReference type="EMBL" id="KQB83325.1"/>
    </source>
</evidence>
<feature type="transmembrane region" description="Helical" evidence="4">
    <location>
        <begin position="160"/>
        <end position="181"/>
    </location>
</feature>
<keyword evidence="3" id="KW-0902">Two-component regulatory system</keyword>
<dbReference type="OrthoDB" id="5241784at2"/>
<dbReference type="GO" id="GO:0000155">
    <property type="term" value="F:phosphorelay sensor kinase activity"/>
    <property type="evidence" value="ECO:0007669"/>
    <property type="project" value="InterPro"/>
</dbReference>
<dbReference type="Gene3D" id="1.20.5.1930">
    <property type="match status" value="1"/>
</dbReference>
<evidence type="ECO:0000313" key="7">
    <source>
        <dbReference type="Proteomes" id="UP000050517"/>
    </source>
</evidence>
<keyword evidence="4" id="KW-1133">Transmembrane helix</keyword>
<dbReference type="Gene3D" id="3.30.565.10">
    <property type="entry name" value="Histidine kinase-like ATPase, C-terminal domain"/>
    <property type="match status" value="1"/>
</dbReference>
<evidence type="ECO:0000256" key="4">
    <source>
        <dbReference type="SAM" id="Phobius"/>
    </source>
</evidence>
<dbReference type="InterPro" id="IPR036890">
    <property type="entry name" value="HATPase_C_sf"/>
</dbReference>
<evidence type="ECO:0000256" key="1">
    <source>
        <dbReference type="ARBA" id="ARBA00022679"/>
    </source>
</evidence>
<reference evidence="6 7" key="1">
    <citation type="submission" date="2015-10" db="EMBL/GenBank/DDBJ databases">
        <title>Corynebacteirum lowii and Corynebacterium oculi species nova, derived from human clinical disease and and emended description of Corynebacterium mastiditis.</title>
        <authorList>
            <person name="Bernard K."/>
            <person name="Pacheco A.L."/>
            <person name="Mcdougall C."/>
            <person name="Burtx T."/>
            <person name="Weibe D."/>
            <person name="Tyler S."/>
            <person name="Olson A.B."/>
            <person name="Cnockaert M."/>
            <person name="Eguchi H."/>
            <person name="Kuwahara T."/>
            <person name="Nakayama-Imaohji H."/>
            <person name="Boudewijins M."/>
            <person name="Van Hoecke F."/>
            <person name="Bernier A.-M."/>
            <person name="Vandamme P."/>
        </authorList>
    </citation>
    <scope>NUCLEOTIDE SEQUENCE [LARGE SCALE GENOMIC DNA]</scope>
    <source>
        <strain evidence="6 7">NML 130210</strain>
    </source>
</reference>
<dbReference type="AlphaFoldDB" id="A0A0Q1DTD8"/>
<dbReference type="PANTHER" id="PTHR24421:SF63">
    <property type="entry name" value="SENSOR HISTIDINE KINASE DESK"/>
    <property type="match status" value="1"/>
</dbReference>
<evidence type="ECO:0000259" key="5">
    <source>
        <dbReference type="Pfam" id="PF07730"/>
    </source>
</evidence>
<feature type="transmembrane region" description="Helical" evidence="4">
    <location>
        <begin position="21"/>
        <end position="40"/>
    </location>
</feature>
<evidence type="ECO:0000256" key="3">
    <source>
        <dbReference type="ARBA" id="ARBA00023012"/>
    </source>
</evidence>
<feature type="transmembrane region" description="Helical" evidence="4">
    <location>
        <begin position="78"/>
        <end position="103"/>
    </location>
</feature>
<dbReference type="InterPro" id="IPR050482">
    <property type="entry name" value="Sensor_HK_TwoCompSys"/>
</dbReference>
<dbReference type="GO" id="GO:0016020">
    <property type="term" value="C:membrane"/>
    <property type="evidence" value="ECO:0007669"/>
    <property type="project" value="InterPro"/>
</dbReference>
<keyword evidence="4" id="KW-0472">Membrane</keyword>
<dbReference type="InterPro" id="IPR011712">
    <property type="entry name" value="Sig_transdc_His_kin_sub3_dim/P"/>
</dbReference>
<feature type="transmembrane region" description="Helical" evidence="4">
    <location>
        <begin position="46"/>
        <end position="66"/>
    </location>
</feature>
<keyword evidence="4" id="KW-0812">Transmembrane</keyword>
<keyword evidence="1 6" id="KW-0808">Transferase</keyword>
<dbReference type="PANTHER" id="PTHR24421">
    <property type="entry name" value="NITRATE/NITRITE SENSOR PROTEIN NARX-RELATED"/>
    <property type="match status" value="1"/>
</dbReference>
<dbReference type="Proteomes" id="UP000050517">
    <property type="component" value="Unassembled WGS sequence"/>
</dbReference>
<feature type="transmembrane region" description="Helical" evidence="4">
    <location>
        <begin position="109"/>
        <end position="125"/>
    </location>
</feature>
<dbReference type="PATRIC" id="fig|1544416.3.peg.2300"/>
<gene>
    <name evidence="6" type="primary">desK_2</name>
    <name evidence="6" type="ORF">Cocul_02300</name>
</gene>
<evidence type="ECO:0000256" key="2">
    <source>
        <dbReference type="ARBA" id="ARBA00022777"/>
    </source>
</evidence>